<dbReference type="AlphaFoldDB" id="U4L4D1"/>
<dbReference type="FunFam" id="1.20.1310.10:FF:000036">
    <property type="entry name" value="SCF ubiquitin ligase subunit CulC, putative"/>
    <property type="match status" value="1"/>
</dbReference>
<dbReference type="PROSITE" id="PS01256">
    <property type="entry name" value="CULLIN_1"/>
    <property type="match status" value="1"/>
</dbReference>
<proteinExistence type="inferred from homology"/>
<dbReference type="InterPro" id="IPR019559">
    <property type="entry name" value="Cullin_neddylation_domain"/>
</dbReference>
<feature type="region of interest" description="Disordered" evidence="6">
    <location>
        <begin position="350"/>
        <end position="379"/>
    </location>
</feature>
<dbReference type="FunFam" id="1.20.1310.10:FF:000001">
    <property type="entry name" value="Cullin 3"/>
    <property type="match status" value="1"/>
</dbReference>
<keyword evidence="2" id="KW-1017">Isopeptide bond</keyword>
<dbReference type="SUPFAM" id="SSF74788">
    <property type="entry name" value="Cullin repeat-like"/>
    <property type="match status" value="1"/>
</dbReference>
<evidence type="ECO:0000313" key="8">
    <source>
        <dbReference type="EMBL" id="CCX10585.1"/>
    </source>
</evidence>
<dbReference type="Gene3D" id="1.20.1310.10">
    <property type="entry name" value="Cullin Repeats"/>
    <property type="match status" value="4"/>
</dbReference>
<dbReference type="Pfam" id="PF26557">
    <property type="entry name" value="Cullin_AB"/>
    <property type="match status" value="1"/>
</dbReference>
<dbReference type="InterPro" id="IPR036317">
    <property type="entry name" value="Cullin_homology_sf"/>
</dbReference>
<dbReference type="OrthoDB" id="27073at2759"/>
<dbReference type="Gene3D" id="3.30.230.130">
    <property type="entry name" value="Cullin, Chain C, Domain 2"/>
    <property type="match status" value="1"/>
</dbReference>
<dbReference type="GO" id="GO:0031461">
    <property type="term" value="C:cullin-RING ubiquitin ligase complex"/>
    <property type="evidence" value="ECO:0007669"/>
    <property type="project" value="InterPro"/>
</dbReference>
<evidence type="ECO:0000256" key="6">
    <source>
        <dbReference type="SAM" id="MobiDB-lite"/>
    </source>
</evidence>
<feature type="domain" description="Cullin family profile" evidence="7">
    <location>
        <begin position="436"/>
        <end position="670"/>
    </location>
</feature>
<dbReference type="InterPro" id="IPR016157">
    <property type="entry name" value="Cullin_CS"/>
</dbReference>
<accession>U4L4D1</accession>
<evidence type="ECO:0000256" key="4">
    <source>
        <dbReference type="PROSITE-ProRule" id="PRU00330"/>
    </source>
</evidence>
<dbReference type="GO" id="GO:0006511">
    <property type="term" value="P:ubiquitin-dependent protein catabolic process"/>
    <property type="evidence" value="ECO:0007669"/>
    <property type="project" value="InterPro"/>
</dbReference>
<dbReference type="InterPro" id="IPR059120">
    <property type="entry name" value="Cullin-like_AB"/>
</dbReference>
<dbReference type="Proteomes" id="UP000018144">
    <property type="component" value="Unassembled WGS sequence"/>
</dbReference>
<dbReference type="InterPro" id="IPR001373">
    <property type="entry name" value="Cullin_N"/>
</dbReference>
<gene>
    <name evidence="8" type="ORF">PCON_10179</name>
</gene>
<dbReference type="SUPFAM" id="SSF46785">
    <property type="entry name" value="Winged helix' DNA-binding domain"/>
    <property type="match status" value="1"/>
</dbReference>
<dbReference type="Pfam" id="PF10557">
    <property type="entry name" value="Cullin_Nedd8"/>
    <property type="match status" value="1"/>
</dbReference>
<dbReference type="InterPro" id="IPR016159">
    <property type="entry name" value="Cullin_repeat-like_dom_sf"/>
</dbReference>
<protein>
    <submittedName>
        <fullName evidence="8">Similar to Cullin-3 acc. no. B5DF89</fullName>
    </submittedName>
</protein>
<evidence type="ECO:0000256" key="3">
    <source>
        <dbReference type="ARBA" id="ARBA00022843"/>
    </source>
</evidence>
<sequence>MASRGPRGKIRPPRRGLVTDQVDFDEVWAVLAQSLGEIHHKNASALSFEALYRNAYKLVLKKYGDRLYNQVGQLVTEHLQYVAVRDVKPLVPSAVVTGTVGSAIEKRNGGSKFLEQLKAVWEDHQLCMSMITDVLMYMPHQNRVYCTDHKLPTTYATGMGLFREHILRNSQYKIGTALNKVILDQIQMEREGDIISHGPIKSCVHMLESLYETEEENDNEKVYLTSFENEFIDTSTEFYRAEAQKLLQECDAATYLRRVDKRLREERDRCADTISSLTAPRIQAVVEKELITNTIKEVMSMDSGIRSMLDHEKIVDLSLLYRLISRVDKHKNVLKDMACDRLIELGRNINSSLKTPPAPPPPQPQDISNPSTSGAAAVKEEKAASSATLMAIKWVNDVLALKDKYDRIWEQAWEKDKGIETAITRAFTKFINDLQEGPEYISLFIDHNLQRGIKGRTESEVDDVLDKAVILFKYLTDKDLFERHYKNHLSKRLLHNKSLSHDAEKQMISKLKVEVGVAFTSKLEGMFKDMHLSEEMTSEFRRKQQEGEALKIDLSVNVLTSTFWPAKAVGIDSKPCSYPPIVEEAREAFTAYYLQRHSGRKLIWKPNMGTADIKVAFKGRKHEINVSTFAMVILLAFNNVAPGESLSFTDLKSITMIPDEDLIRNLQSLAVAKSTRLLTKKPMSKDVKPTDVFSINESFSNPKIRFRIGVVALNRVENDKEKKETSDSVAKDRDQQIEAAVVRIMKQRKTLSHQQLVIEVIEQLKHRFAPDMGSIKRRIDSLIDREYLDRVEGSRETYQYLA</sequence>
<dbReference type="SMART" id="SM00182">
    <property type="entry name" value="CULLIN"/>
    <property type="match status" value="1"/>
</dbReference>
<dbReference type="FunFam" id="1.20.1310.10:FF:000002">
    <property type="entry name" value="cullin-3 isoform X1"/>
    <property type="match status" value="1"/>
</dbReference>
<dbReference type="EMBL" id="HF935553">
    <property type="protein sequence ID" value="CCX10585.1"/>
    <property type="molecule type" value="Genomic_DNA"/>
</dbReference>
<dbReference type="PANTHER" id="PTHR11932">
    <property type="entry name" value="CULLIN"/>
    <property type="match status" value="1"/>
</dbReference>
<evidence type="ECO:0000256" key="2">
    <source>
        <dbReference type="ARBA" id="ARBA00022499"/>
    </source>
</evidence>
<name>U4L4D1_PYROM</name>
<dbReference type="Gene3D" id="1.10.10.10">
    <property type="entry name" value="Winged helix-like DNA-binding domain superfamily/Winged helix DNA-binding domain"/>
    <property type="match status" value="1"/>
</dbReference>
<dbReference type="PROSITE" id="PS50069">
    <property type="entry name" value="CULLIN_2"/>
    <property type="match status" value="1"/>
</dbReference>
<dbReference type="InterPro" id="IPR016158">
    <property type="entry name" value="Cullin_homology"/>
</dbReference>
<evidence type="ECO:0000313" key="9">
    <source>
        <dbReference type="Proteomes" id="UP000018144"/>
    </source>
</evidence>
<evidence type="ECO:0000259" key="7">
    <source>
        <dbReference type="PROSITE" id="PS50069"/>
    </source>
</evidence>
<organism evidence="8 9">
    <name type="scientific">Pyronema omphalodes (strain CBS 100304)</name>
    <name type="common">Pyronema confluens</name>
    <dbReference type="NCBI Taxonomy" id="1076935"/>
    <lineage>
        <taxon>Eukaryota</taxon>
        <taxon>Fungi</taxon>
        <taxon>Dikarya</taxon>
        <taxon>Ascomycota</taxon>
        <taxon>Pezizomycotina</taxon>
        <taxon>Pezizomycetes</taxon>
        <taxon>Pezizales</taxon>
        <taxon>Pyronemataceae</taxon>
        <taxon>Pyronema</taxon>
    </lineage>
</organism>
<dbReference type="InterPro" id="IPR036388">
    <property type="entry name" value="WH-like_DNA-bd_sf"/>
</dbReference>
<dbReference type="SUPFAM" id="SSF75632">
    <property type="entry name" value="Cullin homology domain"/>
    <property type="match status" value="1"/>
</dbReference>
<dbReference type="Pfam" id="PF00888">
    <property type="entry name" value="Cullin"/>
    <property type="match status" value="1"/>
</dbReference>
<keyword evidence="3" id="KW-0832">Ubl conjugation</keyword>
<dbReference type="FunFam" id="1.10.10.10:FF:000014">
    <property type="entry name" value="Cullin 1"/>
    <property type="match status" value="1"/>
</dbReference>
<reference evidence="8 9" key="1">
    <citation type="journal article" date="2013" name="PLoS Genet.">
        <title>The genome and development-dependent transcriptomes of Pyronema confluens: a window into fungal evolution.</title>
        <authorList>
            <person name="Traeger S."/>
            <person name="Altegoer F."/>
            <person name="Freitag M."/>
            <person name="Gabaldon T."/>
            <person name="Kempken F."/>
            <person name="Kumar A."/>
            <person name="Marcet-Houben M."/>
            <person name="Poggeler S."/>
            <person name="Stajich J.E."/>
            <person name="Nowrousian M."/>
        </authorList>
    </citation>
    <scope>NUCLEOTIDE SEQUENCE [LARGE SCALE GENOMIC DNA]</scope>
    <source>
        <strain evidence="9">CBS 100304</strain>
        <tissue evidence="8">Vegetative mycelium</tissue>
    </source>
</reference>
<dbReference type="InterPro" id="IPR036390">
    <property type="entry name" value="WH_DNA-bd_sf"/>
</dbReference>
<dbReference type="eggNOG" id="KOG2166">
    <property type="taxonomic scope" value="Eukaryota"/>
</dbReference>
<dbReference type="SMART" id="SM00884">
    <property type="entry name" value="Cullin_Nedd8"/>
    <property type="match status" value="1"/>
</dbReference>
<dbReference type="OMA" id="MFKDMTI"/>
<evidence type="ECO:0000256" key="5">
    <source>
        <dbReference type="RuleBase" id="RU003829"/>
    </source>
</evidence>
<dbReference type="GO" id="GO:0031625">
    <property type="term" value="F:ubiquitin protein ligase binding"/>
    <property type="evidence" value="ECO:0007669"/>
    <property type="project" value="InterPro"/>
</dbReference>
<dbReference type="STRING" id="1076935.U4L4D1"/>
<evidence type="ECO:0000256" key="1">
    <source>
        <dbReference type="ARBA" id="ARBA00006019"/>
    </source>
</evidence>
<dbReference type="InterPro" id="IPR045093">
    <property type="entry name" value="Cullin"/>
</dbReference>
<comment type="similarity">
    <text evidence="1 4 5">Belongs to the cullin family.</text>
</comment>
<keyword evidence="9" id="KW-1185">Reference proteome</keyword>